<dbReference type="Gene3D" id="3.10.100.10">
    <property type="entry name" value="Mannose-Binding Protein A, subunit A"/>
    <property type="match status" value="1"/>
</dbReference>
<dbReference type="GeneID" id="116296022"/>
<dbReference type="Gene3D" id="2.60.120.200">
    <property type="match status" value="1"/>
</dbReference>
<dbReference type="Proteomes" id="UP000515163">
    <property type="component" value="Unplaced"/>
</dbReference>
<dbReference type="InterPro" id="IPR013320">
    <property type="entry name" value="ConA-like_dom_sf"/>
</dbReference>
<protein>
    <submittedName>
        <fullName evidence="5">Uncharacterized protein LOC116296022</fullName>
    </submittedName>
</protein>
<dbReference type="InterPro" id="IPR016187">
    <property type="entry name" value="CTDL_fold"/>
</dbReference>
<dbReference type="InterPro" id="IPR016186">
    <property type="entry name" value="C-type_lectin-like/link_sf"/>
</dbReference>
<dbReference type="PANTHER" id="PTHR22802">
    <property type="entry name" value="C-TYPE LECTIN SUPERFAMILY MEMBER"/>
    <property type="match status" value="1"/>
</dbReference>
<dbReference type="RefSeq" id="XP_031559845.1">
    <property type="nucleotide sequence ID" value="XM_031703985.1"/>
</dbReference>
<dbReference type="PANTHER" id="PTHR22802:SF396">
    <property type="entry name" value="C-TYPE LECTIN DOMAIN-CONTAINING PROTEIN"/>
    <property type="match status" value="1"/>
</dbReference>
<accession>A0A6P8I502</accession>
<dbReference type="SUPFAM" id="SSF56436">
    <property type="entry name" value="C-type lectin-like"/>
    <property type="match status" value="2"/>
</dbReference>
<proteinExistence type="predicted"/>
<dbReference type="InterPro" id="IPR051004">
    <property type="entry name" value="DC-SIGN_domain-containing"/>
</dbReference>
<dbReference type="InParanoid" id="A0A6P8I502"/>
<keyword evidence="1" id="KW-1015">Disulfide bond</keyword>
<name>A0A6P8I502_ACTTE</name>
<dbReference type="SMART" id="SM00034">
    <property type="entry name" value="CLECT"/>
    <property type="match status" value="1"/>
</dbReference>
<dbReference type="CDD" id="cd00037">
    <property type="entry name" value="CLECT"/>
    <property type="match status" value="2"/>
</dbReference>
<evidence type="ECO:0000256" key="2">
    <source>
        <dbReference type="SAM" id="SignalP"/>
    </source>
</evidence>
<dbReference type="OrthoDB" id="5953211at2759"/>
<gene>
    <name evidence="5" type="primary">LOC116296022</name>
</gene>
<organism evidence="4 5">
    <name type="scientific">Actinia tenebrosa</name>
    <name type="common">Australian red waratah sea anemone</name>
    <dbReference type="NCBI Taxonomy" id="6105"/>
    <lineage>
        <taxon>Eukaryota</taxon>
        <taxon>Metazoa</taxon>
        <taxon>Cnidaria</taxon>
        <taxon>Anthozoa</taxon>
        <taxon>Hexacorallia</taxon>
        <taxon>Actiniaria</taxon>
        <taxon>Actiniidae</taxon>
        <taxon>Actinia</taxon>
    </lineage>
</organism>
<evidence type="ECO:0000313" key="5">
    <source>
        <dbReference type="RefSeq" id="XP_031559845.1"/>
    </source>
</evidence>
<dbReference type="KEGG" id="aten:116296022"/>
<dbReference type="InterPro" id="IPR018378">
    <property type="entry name" value="C-type_lectin_CS"/>
</dbReference>
<dbReference type="SUPFAM" id="SSF49899">
    <property type="entry name" value="Concanavalin A-like lectins/glucanases"/>
    <property type="match status" value="1"/>
</dbReference>
<keyword evidence="2" id="KW-0732">Signal</keyword>
<evidence type="ECO:0000313" key="4">
    <source>
        <dbReference type="Proteomes" id="UP000515163"/>
    </source>
</evidence>
<evidence type="ECO:0000256" key="1">
    <source>
        <dbReference type="ARBA" id="ARBA00023157"/>
    </source>
</evidence>
<feature type="domain" description="C-type lectin" evidence="3">
    <location>
        <begin position="406"/>
        <end position="470"/>
    </location>
</feature>
<dbReference type="Pfam" id="PF13385">
    <property type="entry name" value="Laminin_G_3"/>
    <property type="match status" value="1"/>
</dbReference>
<sequence>MIRRHIFCAFIVFLTLSSYQSLTESCVIYKFAKQEGLALVNHTIKTISRGLVEVCWSECVGLPECYSINVRQVFGIIFECELNNSTKQASPEDLVSRPGSDYHDMVDVESKYCSLYECARKQVLSDGWFGLGLFSLKLFTENKNWAAASAYCKSLGAELVSIKSSYKDSFIYNVLVKEVLNAVTSNKSSGASQPADYYKALDGHDDDVLLLIDASYKNSEGETALSVPQMSFAKVPAVPFNPEGFTIAFWVKIGPSPGDWENTIFGDVPANDKTFQIKWKLQEEQLVSWHFTPQQTNYATIKSGSGKIPRSKWEHIAITFNRTKVKGKIYLDGKTVSTTLTPNSFKASATTKISPRAHYKIGAKKAVSSTNENPFNGLMRHLMVFNRELSTDEIKIIMKWSEYGPWIGLSDDTSDKKFAWSDGSPIGQYVPLPIYKPNKASKSKLTCVAMKKNGKWINTNCNQERPFVCQKPIT</sequence>
<reference evidence="5" key="1">
    <citation type="submission" date="2025-08" db="UniProtKB">
        <authorList>
            <consortium name="RefSeq"/>
        </authorList>
    </citation>
    <scope>IDENTIFICATION</scope>
    <source>
        <tissue evidence="5">Tentacle</tissue>
    </source>
</reference>
<dbReference type="AlphaFoldDB" id="A0A6P8I502"/>
<feature type="signal peptide" evidence="2">
    <location>
        <begin position="1"/>
        <end position="25"/>
    </location>
</feature>
<evidence type="ECO:0000259" key="3">
    <source>
        <dbReference type="PROSITE" id="PS50041"/>
    </source>
</evidence>
<dbReference type="PROSITE" id="PS50041">
    <property type="entry name" value="C_TYPE_LECTIN_2"/>
    <property type="match status" value="1"/>
</dbReference>
<dbReference type="PROSITE" id="PS00615">
    <property type="entry name" value="C_TYPE_LECTIN_1"/>
    <property type="match status" value="1"/>
</dbReference>
<dbReference type="InterPro" id="IPR001304">
    <property type="entry name" value="C-type_lectin-like"/>
</dbReference>
<feature type="chain" id="PRO_5027703659" evidence="2">
    <location>
        <begin position="26"/>
        <end position="474"/>
    </location>
</feature>
<keyword evidence="4" id="KW-1185">Reference proteome</keyword>